<reference evidence="13 16" key="1">
    <citation type="submission" date="2016-10" db="EMBL/GenBank/DDBJ databases">
        <authorList>
            <person name="de Groot N.N."/>
        </authorList>
    </citation>
    <scope>NUCLEOTIDE SEQUENCE [LARGE SCALE GENOMIC DNA]</scope>
    <source>
        <strain evidence="16">BP1-145</strain>
        <strain evidence="13">BP1-148</strain>
    </source>
</reference>
<dbReference type="Pfam" id="PF03544">
    <property type="entry name" value="TonB_C"/>
    <property type="match status" value="1"/>
</dbReference>
<keyword evidence="5" id="KW-0997">Cell inner membrane</keyword>
<dbReference type="GO" id="GO:0015891">
    <property type="term" value="P:siderophore transport"/>
    <property type="evidence" value="ECO:0007669"/>
    <property type="project" value="InterPro"/>
</dbReference>
<keyword evidence="6 11" id="KW-0812">Transmembrane</keyword>
<dbReference type="GO" id="GO:0031992">
    <property type="term" value="F:energy transducer activity"/>
    <property type="evidence" value="ECO:0007669"/>
    <property type="project" value="InterPro"/>
</dbReference>
<dbReference type="GO" id="GO:0030288">
    <property type="term" value="C:outer membrane-bounded periplasmic space"/>
    <property type="evidence" value="ECO:0007669"/>
    <property type="project" value="InterPro"/>
</dbReference>
<dbReference type="STRING" id="645274.SAMN04487901_10223"/>
<dbReference type="Proteomes" id="UP000198779">
    <property type="component" value="Unassembled WGS sequence"/>
</dbReference>
<evidence type="ECO:0000313" key="13">
    <source>
        <dbReference type="EMBL" id="SDG27191.1"/>
    </source>
</evidence>
<evidence type="ECO:0000256" key="2">
    <source>
        <dbReference type="ARBA" id="ARBA00006555"/>
    </source>
</evidence>
<dbReference type="GO" id="GO:0055085">
    <property type="term" value="P:transmembrane transport"/>
    <property type="evidence" value="ECO:0007669"/>
    <property type="project" value="InterPro"/>
</dbReference>
<evidence type="ECO:0000256" key="5">
    <source>
        <dbReference type="ARBA" id="ARBA00022519"/>
    </source>
</evidence>
<evidence type="ECO:0000256" key="7">
    <source>
        <dbReference type="ARBA" id="ARBA00022927"/>
    </source>
</evidence>
<evidence type="ECO:0000256" key="1">
    <source>
        <dbReference type="ARBA" id="ARBA00004383"/>
    </source>
</evidence>
<feature type="region of interest" description="Disordered" evidence="10">
    <location>
        <begin position="63"/>
        <end position="114"/>
    </location>
</feature>
<comment type="subcellular location">
    <subcellularLocation>
        <location evidence="1">Cell inner membrane</location>
        <topology evidence="1">Single-pass membrane protein</topology>
        <orientation evidence="1">Periplasmic side</orientation>
    </subcellularLocation>
</comment>
<keyword evidence="15" id="KW-1185">Reference proteome</keyword>
<comment type="similarity">
    <text evidence="2">Belongs to the TonB family.</text>
</comment>
<dbReference type="GO" id="GO:0098797">
    <property type="term" value="C:plasma membrane protein complex"/>
    <property type="evidence" value="ECO:0007669"/>
    <property type="project" value="TreeGrafter"/>
</dbReference>
<accession>A0A1H0GW64</accession>
<protein>
    <submittedName>
        <fullName evidence="14">Protein TonB</fullName>
    </submittedName>
</protein>
<keyword evidence="9 11" id="KW-0472">Membrane</keyword>
<keyword evidence="3" id="KW-0813">Transport</keyword>
<dbReference type="Gene3D" id="3.30.1150.10">
    <property type="match status" value="1"/>
</dbReference>
<feature type="domain" description="TonB C-terminal" evidence="12">
    <location>
        <begin position="130"/>
        <end position="219"/>
    </location>
</feature>
<dbReference type="EMBL" id="FNIW01000010">
    <property type="protein sequence ID" value="SDO11022.1"/>
    <property type="molecule type" value="Genomic_DNA"/>
</dbReference>
<proteinExistence type="inferred from homology"/>
<dbReference type="PROSITE" id="PS52015">
    <property type="entry name" value="TONB_CTD"/>
    <property type="match status" value="1"/>
</dbReference>
<evidence type="ECO:0000256" key="11">
    <source>
        <dbReference type="SAM" id="Phobius"/>
    </source>
</evidence>
<dbReference type="InterPro" id="IPR003538">
    <property type="entry name" value="TonB"/>
</dbReference>
<evidence type="ECO:0000313" key="14">
    <source>
        <dbReference type="EMBL" id="SDO11022.1"/>
    </source>
</evidence>
<dbReference type="PANTHER" id="PTHR33446:SF2">
    <property type="entry name" value="PROTEIN TONB"/>
    <property type="match status" value="1"/>
</dbReference>
<accession>A0A1G7SW40</accession>
<feature type="compositionally biased region" description="Basic and acidic residues" evidence="10">
    <location>
        <begin position="65"/>
        <end position="89"/>
    </location>
</feature>
<feature type="transmembrane region" description="Helical" evidence="11">
    <location>
        <begin position="9"/>
        <end position="28"/>
    </location>
</feature>
<evidence type="ECO:0000256" key="8">
    <source>
        <dbReference type="ARBA" id="ARBA00022989"/>
    </source>
</evidence>
<evidence type="ECO:0000256" key="10">
    <source>
        <dbReference type="SAM" id="MobiDB-lite"/>
    </source>
</evidence>
<keyword evidence="8 11" id="KW-1133">Transmembrane helix</keyword>
<feature type="compositionally biased region" description="Acidic residues" evidence="10">
    <location>
        <begin position="90"/>
        <end position="107"/>
    </location>
</feature>
<dbReference type="Proteomes" id="UP000199134">
    <property type="component" value="Unassembled WGS sequence"/>
</dbReference>
<dbReference type="InterPro" id="IPR051045">
    <property type="entry name" value="TonB-dependent_transducer"/>
</dbReference>
<dbReference type="PANTHER" id="PTHR33446">
    <property type="entry name" value="PROTEIN TONB-RELATED"/>
    <property type="match status" value="1"/>
</dbReference>
<dbReference type="PRINTS" id="PR01374">
    <property type="entry name" value="TONBPROTEIN"/>
</dbReference>
<evidence type="ECO:0000256" key="9">
    <source>
        <dbReference type="ARBA" id="ARBA00023136"/>
    </source>
</evidence>
<sequence>MEHGWIRRFLLGLVISLVCFFVALMIPFPEDDPLDDPDLLDMFSMDEELPSLMRPENELALAPKVEPEPSKKLVVKDEEQEHELLKDNEPVETDMDDDMSATDEDEKEPPKPEEEAISFRVVEDLPQFPGGAIEMMKWLQRNLKYPPTIQERKIQGKVIAEFIVNKDGSVTDVKVVKSLNPLCDREVLRVLRMMPRWTAGIQNDEPCRTKVCIPVVFKL</sequence>
<dbReference type="NCBIfam" id="TIGR01352">
    <property type="entry name" value="tonB_Cterm"/>
    <property type="match status" value="1"/>
</dbReference>
<evidence type="ECO:0000256" key="4">
    <source>
        <dbReference type="ARBA" id="ARBA00022475"/>
    </source>
</evidence>
<dbReference type="AlphaFoldDB" id="A0A1H0GW64"/>
<evidence type="ECO:0000313" key="16">
    <source>
        <dbReference type="Proteomes" id="UP000199134"/>
    </source>
</evidence>
<keyword evidence="7" id="KW-0653">Protein transport</keyword>
<dbReference type="InterPro" id="IPR037682">
    <property type="entry name" value="TonB_C"/>
</dbReference>
<reference evidence="14 15" key="2">
    <citation type="submission" date="2016-10" db="EMBL/GenBank/DDBJ databases">
        <authorList>
            <person name="Varghese N."/>
            <person name="Submissions S."/>
        </authorList>
    </citation>
    <scope>NUCLEOTIDE SEQUENCE</scope>
    <source>
        <strain evidence="14">BP1-145</strain>
        <strain evidence="15">BP1-148</strain>
    </source>
</reference>
<keyword evidence="4" id="KW-1003">Cell membrane</keyword>
<dbReference type="GO" id="GO:0015031">
    <property type="term" value="P:protein transport"/>
    <property type="evidence" value="ECO:0007669"/>
    <property type="project" value="UniProtKB-KW"/>
</dbReference>
<evidence type="ECO:0000313" key="15">
    <source>
        <dbReference type="Proteomes" id="UP000198779"/>
    </source>
</evidence>
<organism evidence="14 16">
    <name type="scientific">Prevotella communis</name>
    <dbReference type="NCBI Taxonomy" id="2913614"/>
    <lineage>
        <taxon>Bacteria</taxon>
        <taxon>Pseudomonadati</taxon>
        <taxon>Bacteroidota</taxon>
        <taxon>Bacteroidia</taxon>
        <taxon>Bacteroidales</taxon>
        <taxon>Prevotellaceae</taxon>
        <taxon>Prevotella</taxon>
    </lineage>
</organism>
<evidence type="ECO:0000259" key="12">
    <source>
        <dbReference type="PROSITE" id="PS52015"/>
    </source>
</evidence>
<evidence type="ECO:0000256" key="3">
    <source>
        <dbReference type="ARBA" id="ARBA00022448"/>
    </source>
</evidence>
<dbReference type="EMBL" id="FNCQ01000002">
    <property type="protein sequence ID" value="SDG27191.1"/>
    <property type="molecule type" value="Genomic_DNA"/>
</dbReference>
<evidence type="ECO:0000256" key="6">
    <source>
        <dbReference type="ARBA" id="ARBA00022692"/>
    </source>
</evidence>
<dbReference type="SUPFAM" id="SSF74653">
    <property type="entry name" value="TolA/TonB C-terminal domain"/>
    <property type="match status" value="1"/>
</dbReference>
<dbReference type="InterPro" id="IPR006260">
    <property type="entry name" value="TonB/TolA_C"/>
</dbReference>
<gene>
    <name evidence="14" type="ORF">SAMN04487900_1104</name>
    <name evidence="13" type="ORF">SAMN04487901_10223</name>
</gene>
<name>A0A1H0GW64_9BACT</name>